<comment type="similarity">
    <text evidence="2">Belongs to the TACO1 family.</text>
</comment>
<dbReference type="Pfam" id="PF01709">
    <property type="entry name" value="Transcrip_reg"/>
    <property type="match status" value="1"/>
</dbReference>
<dbReference type="Gene3D" id="3.30.70.980">
    <property type="match status" value="2"/>
</dbReference>
<dbReference type="InterPro" id="IPR017856">
    <property type="entry name" value="Integrase-like_N"/>
</dbReference>
<dbReference type="InterPro" id="IPR002876">
    <property type="entry name" value="Transcrip_reg_TACO1-like"/>
</dbReference>
<dbReference type="EMBL" id="WVTA01000001">
    <property type="protein sequence ID" value="KAK3217239.1"/>
    <property type="molecule type" value="Genomic_DNA"/>
</dbReference>
<sequence length="306" mass="32617">MAAPLSRRLVRALLPLDALVAQCTPRRAPRPARTEQSRCFTSSPAASSGHSKWATIKHDKAKNDAGKSQQRALLTNDITNAVKLNGPDPNMNPRLALALTTAKKNQVPKAAIEAAIARGQGLSATGAALETVTLEAMLPPSVAAVIECQTDNKLRTLADLRLIIKDHGGTVSTVAYMFEKRGRIILQNKDGVGADEVLESAIEAGAEDVQELHDGRVVLFTGPSDTKTIGETVAAAMAMDIAESDIIYDANQDTMVALEDPETAERLGDFVDKVQDVSGIQGVYLNWAKGSLPDDLWDELAGKTAI</sequence>
<evidence type="ECO:0008006" key="9">
    <source>
        <dbReference type="Google" id="ProtNLM"/>
    </source>
</evidence>
<protein>
    <recommendedName>
        <fullName evidence="9">YebC-like protein</fullName>
    </recommendedName>
</protein>
<dbReference type="HAMAP" id="MF_00693">
    <property type="entry name" value="Transcrip_reg_TACO1"/>
    <property type="match status" value="1"/>
</dbReference>
<evidence type="ECO:0000256" key="3">
    <source>
        <dbReference type="SAM" id="MobiDB-lite"/>
    </source>
</evidence>
<feature type="region of interest" description="Disordered" evidence="3">
    <location>
        <begin position="25"/>
        <end position="53"/>
    </location>
</feature>
<evidence type="ECO:0000259" key="6">
    <source>
        <dbReference type="Pfam" id="PF20772"/>
    </source>
</evidence>
<keyword evidence="8" id="KW-1185">Reference proteome</keyword>
<proteinExistence type="inferred from homology"/>
<dbReference type="Pfam" id="PF20772">
    <property type="entry name" value="TACO1_YebC_N"/>
    <property type="match status" value="1"/>
</dbReference>
<comment type="caution">
    <text evidence="7">The sequence shown here is derived from an EMBL/GenBank/DDBJ whole genome shotgun (WGS) entry which is preliminary data.</text>
</comment>
<feature type="signal peptide" evidence="4">
    <location>
        <begin position="1"/>
        <end position="21"/>
    </location>
</feature>
<evidence type="ECO:0000256" key="1">
    <source>
        <dbReference type="ARBA" id="ARBA00004173"/>
    </source>
</evidence>
<comment type="subcellular location">
    <subcellularLocation>
        <location evidence="1">Mitochondrion</location>
    </subcellularLocation>
</comment>
<dbReference type="Proteomes" id="UP001280581">
    <property type="component" value="Unassembled WGS sequence"/>
</dbReference>
<accession>A0AAN6RN95</accession>
<dbReference type="PANTHER" id="PTHR12532:SF0">
    <property type="entry name" value="TRANSLATIONAL ACTIVATOR OF CYTOCHROME C OXIDASE 1"/>
    <property type="match status" value="1"/>
</dbReference>
<dbReference type="InterPro" id="IPR029072">
    <property type="entry name" value="YebC-like"/>
</dbReference>
<dbReference type="InterPro" id="IPR048300">
    <property type="entry name" value="TACO1_YebC-like_2nd/3rd_dom"/>
</dbReference>
<dbReference type="Gene3D" id="1.10.10.200">
    <property type="match status" value="1"/>
</dbReference>
<dbReference type="InterPro" id="IPR026564">
    <property type="entry name" value="Transcrip_reg_TACO1-like_dom3"/>
</dbReference>
<dbReference type="AlphaFoldDB" id="A0AAN6RN95"/>
<dbReference type="FunFam" id="1.10.10.200:FF:000002">
    <property type="entry name" value="Probable transcriptional regulatory protein CLM62_37755"/>
    <property type="match status" value="1"/>
</dbReference>
<keyword evidence="4" id="KW-0732">Signal</keyword>
<feature type="compositionally biased region" description="Polar residues" evidence="3">
    <location>
        <begin position="37"/>
        <end position="50"/>
    </location>
</feature>
<evidence type="ECO:0000313" key="7">
    <source>
        <dbReference type="EMBL" id="KAK3217239.1"/>
    </source>
</evidence>
<dbReference type="SUPFAM" id="SSF75625">
    <property type="entry name" value="YebC-like"/>
    <property type="match status" value="1"/>
</dbReference>
<dbReference type="GO" id="GO:0005739">
    <property type="term" value="C:mitochondrion"/>
    <property type="evidence" value="ECO:0007669"/>
    <property type="project" value="UniProtKB-SubCell"/>
</dbReference>
<gene>
    <name evidence="7" type="ORF">GRF29_1g2391556</name>
</gene>
<evidence type="ECO:0000259" key="5">
    <source>
        <dbReference type="Pfam" id="PF01709"/>
    </source>
</evidence>
<dbReference type="PANTHER" id="PTHR12532">
    <property type="entry name" value="TRANSLATIONAL ACTIVATOR OF CYTOCHROME C OXIDASE 1"/>
    <property type="match status" value="1"/>
</dbReference>
<feature type="domain" description="TACO1/YebC-like N-terminal" evidence="6">
    <location>
        <begin position="51"/>
        <end position="121"/>
    </location>
</feature>
<organism evidence="7 8">
    <name type="scientific">Pseudopithomyces chartarum</name>
    <dbReference type="NCBI Taxonomy" id="1892770"/>
    <lineage>
        <taxon>Eukaryota</taxon>
        <taxon>Fungi</taxon>
        <taxon>Dikarya</taxon>
        <taxon>Ascomycota</taxon>
        <taxon>Pezizomycotina</taxon>
        <taxon>Dothideomycetes</taxon>
        <taxon>Pleosporomycetidae</taxon>
        <taxon>Pleosporales</taxon>
        <taxon>Massarineae</taxon>
        <taxon>Didymosphaeriaceae</taxon>
        <taxon>Pseudopithomyces</taxon>
    </lineage>
</organism>
<evidence type="ECO:0000313" key="8">
    <source>
        <dbReference type="Proteomes" id="UP001280581"/>
    </source>
</evidence>
<name>A0AAN6RN95_9PLEO</name>
<dbReference type="InterPro" id="IPR049083">
    <property type="entry name" value="TACO1_YebC_N"/>
</dbReference>
<feature type="domain" description="TACO1/YebC-like second and third" evidence="5">
    <location>
        <begin position="130"/>
        <end position="287"/>
    </location>
</feature>
<reference evidence="7 8" key="1">
    <citation type="submission" date="2021-02" db="EMBL/GenBank/DDBJ databases">
        <title>Genome assembly of Pseudopithomyces chartarum.</title>
        <authorList>
            <person name="Jauregui R."/>
            <person name="Singh J."/>
            <person name="Voisey C."/>
        </authorList>
    </citation>
    <scope>NUCLEOTIDE SEQUENCE [LARGE SCALE GENOMIC DNA]</scope>
    <source>
        <strain evidence="7 8">AGR01</strain>
    </source>
</reference>
<feature type="chain" id="PRO_5043034535" description="YebC-like protein" evidence="4">
    <location>
        <begin position="22"/>
        <end position="306"/>
    </location>
</feature>
<evidence type="ECO:0000256" key="2">
    <source>
        <dbReference type="ARBA" id="ARBA00008724"/>
    </source>
</evidence>
<evidence type="ECO:0000256" key="4">
    <source>
        <dbReference type="SAM" id="SignalP"/>
    </source>
</evidence>